<accession>A0A7E5VYV6</accession>
<dbReference type="Gene3D" id="3.15.10.30">
    <property type="entry name" value="Haemolymph juvenile hormone binding protein"/>
    <property type="match status" value="1"/>
</dbReference>
<dbReference type="InParanoid" id="A0A7E5VYV6"/>
<protein>
    <submittedName>
        <fullName evidence="2">Juvenile hormone-binding protein-like</fullName>
    </submittedName>
</protein>
<dbReference type="OrthoDB" id="7351828at2759"/>
<dbReference type="InterPro" id="IPR010562">
    <property type="entry name" value="Haemolymph_juvenile_hormone-bd"/>
</dbReference>
<reference evidence="2" key="1">
    <citation type="submission" date="2025-08" db="UniProtKB">
        <authorList>
            <consortium name="RefSeq"/>
        </authorList>
    </citation>
    <scope>IDENTIFICATION</scope>
</reference>
<sequence length="322" mass="36980">MFPRAATTCHNRTCSIILFIPLFNKRRCEHNFICAPTFQIRFFVFEKISSVYNVGANKGLFFAVISASKMVLGRVQLAFCVVLFQTVLHCDGQFERTNYEMSPLPFPTCRADNLECLRRSLRTFFFLMDSGQFDMKPIDPAIINSVALALPEQQMSILLRRVNVTGARWTKLTERRFNLKSGKSGVIFNSDLHVTGQISLEIAGREGPHNGFITMDIHGAETNITYPWTIQRGIDNEDYIVIGPERIAVRNMRIPTYFLQPNDLDAYIIDEALQAKQSILDHFSNEITAALMHSIIDNFRLFSTKVPIKHYYKYMNEKKINN</sequence>
<gene>
    <name evidence="2" type="primary">LOC113497909</name>
</gene>
<organism evidence="1 2">
    <name type="scientific">Trichoplusia ni</name>
    <name type="common">Cabbage looper</name>
    <dbReference type="NCBI Taxonomy" id="7111"/>
    <lineage>
        <taxon>Eukaryota</taxon>
        <taxon>Metazoa</taxon>
        <taxon>Ecdysozoa</taxon>
        <taxon>Arthropoda</taxon>
        <taxon>Hexapoda</taxon>
        <taxon>Insecta</taxon>
        <taxon>Pterygota</taxon>
        <taxon>Neoptera</taxon>
        <taxon>Endopterygota</taxon>
        <taxon>Lepidoptera</taxon>
        <taxon>Glossata</taxon>
        <taxon>Ditrysia</taxon>
        <taxon>Noctuoidea</taxon>
        <taxon>Noctuidae</taxon>
        <taxon>Plusiinae</taxon>
        <taxon>Trichoplusia</taxon>
    </lineage>
</organism>
<proteinExistence type="predicted"/>
<dbReference type="InterPro" id="IPR038606">
    <property type="entry name" value="To_sf"/>
</dbReference>
<name>A0A7E5VYV6_TRINI</name>
<dbReference type="GeneID" id="113497909"/>
<dbReference type="RefSeq" id="XP_026733514.1">
    <property type="nucleotide sequence ID" value="XM_026877713.1"/>
</dbReference>
<dbReference type="Proteomes" id="UP000322000">
    <property type="component" value="Chromosome 10"/>
</dbReference>
<dbReference type="KEGG" id="tnl:113497909"/>
<dbReference type="SMART" id="SM00700">
    <property type="entry name" value="JHBP"/>
    <property type="match status" value="1"/>
</dbReference>
<dbReference type="AlphaFoldDB" id="A0A7E5VYV6"/>
<evidence type="ECO:0000313" key="1">
    <source>
        <dbReference type="Proteomes" id="UP000322000"/>
    </source>
</evidence>
<evidence type="ECO:0000313" key="2">
    <source>
        <dbReference type="RefSeq" id="XP_026733514.1"/>
    </source>
</evidence>
<keyword evidence="1" id="KW-1185">Reference proteome</keyword>